<dbReference type="AlphaFoldDB" id="A0A1E5Q6T6"/>
<dbReference type="RefSeq" id="WP_069958246.1">
    <property type="nucleotide sequence ID" value="NZ_MCGG01000029.1"/>
</dbReference>
<dbReference type="CDD" id="cd06223">
    <property type="entry name" value="PRTases_typeI"/>
    <property type="match status" value="1"/>
</dbReference>
<evidence type="ECO:0000313" key="4">
    <source>
        <dbReference type="EMBL" id="OEJ66726.1"/>
    </source>
</evidence>
<keyword evidence="4" id="KW-0328">Glycosyltransferase</keyword>
<keyword evidence="5" id="KW-1185">Reference proteome</keyword>
<dbReference type="STRING" id="28181.BEN30_11655"/>
<gene>
    <name evidence="4" type="ORF">BEN30_11655</name>
</gene>
<evidence type="ECO:0000313" key="5">
    <source>
        <dbReference type="Proteomes" id="UP000095347"/>
    </source>
</evidence>
<dbReference type="GO" id="GO:0016757">
    <property type="term" value="F:glycosyltransferase activity"/>
    <property type="evidence" value="ECO:0007669"/>
    <property type="project" value="UniProtKB-KW"/>
</dbReference>
<comment type="caution">
    <text evidence="4">The sequence shown here is derived from an EMBL/GenBank/DDBJ whole genome shotgun (WGS) entry which is preliminary data.</text>
</comment>
<reference evidence="5" key="1">
    <citation type="submission" date="2016-07" db="EMBL/GenBank/DDBJ databases">
        <authorList>
            <person name="Florea S."/>
            <person name="Webb J.S."/>
            <person name="Jaromczyk J."/>
            <person name="Schardl C.L."/>
        </authorList>
    </citation>
    <scope>NUCLEOTIDE SEQUENCE [LARGE SCALE GENOMIC DNA]</scope>
    <source>
        <strain evidence="5">MV-1</strain>
    </source>
</reference>
<dbReference type="InterPro" id="IPR044005">
    <property type="entry name" value="DZR_2"/>
</dbReference>
<dbReference type="InterPro" id="IPR000836">
    <property type="entry name" value="PRTase_dom"/>
</dbReference>
<keyword evidence="4" id="KW-0808">Transferase</keyword>
<dbReference type="SUPFAM" id="SSF53271">
    <property type="entry name" value="PRTase-like"/>
    <property type="match status" value="1"/>
</dbReference>
<organism evidence="4 5">
    <name type="scientific">Magnetovibrio blakemorei</name>
    <dbReference type="NCBI Taxonomy" id="28181"/>
    <lineage>
        <taxon>Bacteria</taxon>
        <taxon>Pseudomonadati</taxon>
        <taxon>Pseudomonadota</taxon>
        <taxon>Alphaproteobacteria</taxon>
        <taxon>Rhodospirillales</taxon>
        <taxon>Magnetovibrionaceae</taxon>
        <taxon>Magnetovibrio</taxon>
    </lineage>
</organism>
<evidence type="ECO:0000256" key="1">
    <source>
        <dbReference type="ARBA" id="ARBA00008007"/>
    </source>
</evidence>
<dbReference type="InterPro" id="IPR029057">
    <property type="entry name" value="PRTase-like"/>
</dbReference>
<dbReference type="InterPro" id="IPR051910">
    <property type="entry name" value="ComF/GntX_DNA_util-trans"/>
</dbReference>
<feature type="domain" description="Phosphoribosyltransferase" evidence="2">
    <location>
        <begin position="196"/>
        <end position="239"/>
    </location>
</feature>
<evidence type="ECO:0000259" key="2">
    <source>
        <dbReference type="Pfam" id="PF00156"/>
    </source>
</evidence>
<dbReference type="EMBL" id="MCGG01000029">
    <property type="protein sequence ID" value="OEJ66726.1"/>
    <property type="molecule type" value="Genomic_DNA"/>
</dbReference>
<name>A0A1E5Q6T6_9PROT</name>
<dbReference type="PANTHER" id="PTHR47505">
    <property type="entry name" value="DNA UTILIZATION PROTEIN YHGH"/>
    <property type="match status" value="1"/>
</dbReference>
<feature type="domain" description="Double zinc ribbon" evidence="3">
    <location>
        <begin position="12"/>
        <end position="71"/>
    </location>
</feature>
<sequence length="246" mass="26937">MHHSVLRPFRSLIDFILPPTCAGCGTQVAEAQTLCAPCWTRLTFLGSACCQACGHPFDYEVAERTLCGACVRALPPFDRARSALLYDDPSRDLILAFKHADRIEATELYAKWMLAAGRALVADADVIVPVPLHWTRLFHRRYNQAALLALAIGKLSGTPVDVAALVRKRKTRSQGRLGRLARARNVQGAFALSLGRMEQLKGKRVLLIDDVYTTGATVRTVAKVLKRAGCTGVDVLVLARVVRGFV</sequence>
<dbReference type="Gene3D" id="3.40.50.2020">
    <property type="match status" value="1"/>
</dbReference>
<dbReference type="Pfam" id="PF00156">
    <property type="entry name" value="Pribosyltran"/>
    <property type="match status" value="1"/>
</dbReference>
<accession>A0A1E5Q6T6</accession>
<dbReference type="Pfam" id="PF18912">
    <property type="entry name" value="DZR_2"/>
    <property type="match status" value="1"/>
</dbReference>
<dbReference type="PANTHER" id="PTHR47505:SF1">
    <property type="entry name" value="DNA UTILIZATION PROTEIN YHGH"/>
    <property type="match status" value="1"/>
</dbReference>
<evidence type="ECO:0000259" key="3">
    <source>
        <dbReference type="Pfam" id="PF18912"/>
    </source>
</evidence>
<proteinExistence type="inferred from homology"/>
<dbReference type="Proteomes" id="UP000095347">
    <property type="component" value="Unassembled WGS sequence"/>
</dbReference>
<comment type="similarity">
    <text evidence="1">Belongs to the ComF/GntX family.</text>
</comment>
<dbReference type="OrthoDB" id="9779910at2"/>
<protein>
    <submittedName>
        <fullName evidence="4">Amidophosphoribosyltransferase</fullName>
    </submittedName>
</protein>